<feature type="transmembrane region" description="Helical" evidence="9">
    <location>
        <begin position="389"/>
        <end position="406"/>
    </location>
</feature>
<keyword evidence="7 12" id="KW-0067">ATP-binding</keyword>
<dbReference type="PANTHER" id="PTHR24421">
    <property type="entry name" value="NITRATE/NITRITE SENSOR PROTEIN NARX-RELATED"/>
    <property type="match status" value="1"/>
</dbReference>
<dbReference type="InterPro" id="IPR036034">
    <property type="entry name" value="PDZ_sf"/>
</dbReference>
<keyword evidence="9" id="KW-0812">Transmembrane</keyword>
<dbReference type="InterPro" id="IPR011712">
    <property type="entry name" value="Sig_transdc_His_kin_sub3_dim/P"/>
</dbReference>
<evidence type="ECO:0000256" key="9">
    <source>
        <dbReference type="SAM" id="Phobius"/>
    </source>
</evidence>
<dbReference type="Gene3D" id="1.20.5.1930">
    <property type="match status" value="1"/>
</dbReference>
<evidence type="ECO:0000259" key="10">
    <source>
        <dbReference type="PROSITE" id="PS50106"/>
    </source>
</evidence>
<dbReference type="GO" id="GO:0005524">
    <property type="term" value="F:ATP binding"/>
    <property type="evidence" value="ECO:0007669"/>
    <property type="project" value="UniProtKB-KW"/>
</dbReference>
<dbReference type="InterPro" id="IPR003594">
    <property type="entry name" value="HATPase_dom"/>
</dbReference>
<evidence type="ECO:0000256" key="3">
    <source>
        <dbReference type="ARBA" id="ARBA00022553"/>
    </source>
</evidence>
<dbReference type="Pfam" id="PF02518">
    <property type="entry name" value="HATPase_c"/>
    <property type="match status" value="1"/>
</dbReference>
<dbReference type="AlphaFoldDB" id="A0A8X8GWZ4"/>
<evidence type="ECO:0000256" key="7">
    <source>
        <dbReference type="ARBA" id="ARBA00022840"/>
    </source>
</evidence>
<dbReference type="PANTHER" id="PTHR24421:SF10">
    <property type="entry name" value="NITRATE_NITRITE SENSOR PROTEIN NARQ"/>
    <property type="match status" value="1"/>
</dbReference>
<dbReference type="GO" id="GO:0016020">
    <property type="term" value="C:membrane"/>
    <property type="evidence" value="ECO:0007669"/>
    <property type="project" value="InterPro"/>
</dbReference>
<dbReference type="EC" id="2.7.13.3" evidence="2"/>
<dbReference type="InterPro" id="IPR041489">
    <property type="entry name" value="PDZ_6"/>
</dbReference>
<feature type="transmembrane region" description="Helical" evidence="9">
    <location>
        <begin position="212"/>
        <end position="229"/>
    </location>
</feature>
<evidence type="ECO:0000259" key="11">
    <source>
        <dbReference type="PROSITE" id="PS50109"/>
    </source>
</evidence>
<dbReference type="InterPro" id="IPR050482">
    <property type="entry name" value="Sensor_HK_TwoCompSys"/>
</dbReference>
<keyword evidence="9" id="KW-1133">Transmembrane helix</keyword>
<evidence type="ECO:0000256" key="6">
    <source>
        <dbReference type="ARBA" id="ARBA00022777"/>
    </source>
</evidence>
<dbReference type="CDD" id="cd16917">
    <property type="entry name" value="HATPase_UhpB-NarQ-NarX-like"/>
    <property type="match status" value="1"/>
</dbReference>
<gene>
    <name evidence="12" type="ORF">GEU84_015705</name>
</gene>
<comment type="catalytic activity">
    <reaction evidence="1">
        <text>ATP + protein L-histidine = ADP + protein N-phospho-L-histidine.</text>
        <dbReference type="EC" id="2.7.13.3"/>
    </reaction>
</comment>
<dbReference type="InterPro" id="IPR036890">
    <property type="entry name" value="HATPase_C_sf"/>
</dbReference>
<keyword evidence="9" id="KW-0472">Membrane</keyword>
<name>A0A8X8GWZ4_9RHOB</name>
<dbReference type="RefSeq" id="WP_152827823.1">
    <property type="nucleotide sequence ID" value="NZ_WHUT02000010.1"/>
</dbReference>
<dbReference type="Pfam" id="PF07730">
    <property type="entry name" value="HisKA_3"/>
    <property type="match status" value="1"/>
</dbReference>
<keyword evidence="4" id="KW-0808">Transferase</keyword>
<proteinExistence type="predicted"/>
<feature type="transmembrane region" description="Helical" evidence="9">
    <location>
        <begin position="265"/>
        <end position="284"/>
    </location>
</feature>
<keyword evidence="3" id="KW-0597">Phosphoprotein</keyword>
<dbReference type="GO" id="GO:0046983">
    <property type="term" value="F:protein dimerization activity"/>
    <property type="evidence" value="ECO:0007669"/>
    <property type="project" value="InterPro"/>
</dbReference>
<keyword evidence="8" id="KW-0902">Two-component regulatory system</keyword>
<dbReference type="Pfam" id="PF17820">
    <property type="entry name" value="PDZ_6"/>
    <property type="match status" value="1"/>
</dbReference>
<protein>
    <recommendedName>
        <fullName evidence="2">histidine kinase</fullName>
        <ecNumber evidence="2">2.7.13.3</ecNumber>
    </recommendedName>
</protein>
<keyword evidence="6" id="KW-0418">Kinase</keyword>
<feature type="domain" description="PDZ" evidence="10">
    <location>
        <begin position="36"/>
        <end position="85"/>
    </location>
</feature>
<sequence>MKIALTPLPIMAAAVSTMVVLAAAVIWLAQAQPWTGMRLAATQGGTDVVVLDVAPGGPAAIAGLRPGDRIAAIAGVTLTEQDLVEEPDTLRSYDDMRRFFARQGQFHDALRSGAVTVGVSIADGERLVMLHPAQSRPLATLPVAFWLQVITSAAGMLIGLWVWSLRIRDAAAQLTAVAGTALAVMVFPAAVYSTRDLALPSALFRALAALDHYGAFAFGVAMVSLFYIYPHQIISLRKLLVLPLVMGVWWLADTLRIVFPGPPTGFHLAAFLMLLAFLPAALMQHRLSRHDPGTRAALRWFTLAVAFGTGTFVALVVLPNLFGLQQLTSQANAFVLLLIVFAGIGLSVARYRLFELENWAFGLLYNLAAVIAIFALDALLIFVLAVNRVGALSLALIVVLLAYLPVRDMLRRRHASSEVQQNALFQRVVDVALTPPDLDQNQRWADLLRAAYDPLHLAAGDPVSAPQIVEDGLGLALPAVGGVAAVRLGYARGGRRLFSRADAALARELCAMLAHALESRHAREAGVAEERARIARDMHDNIGAKLLSALHCAGADRKDTMIRDALADFRDIINDTSADARSLEEALADLRVECAERLEAAQIALDWHADEDGRTMLTANAVHTLRSILREAVSNVIRHADARRVVVRVRCDLGRIELSVQDDGRGFLTQAATPAGHGHGLTNIRTRLEALNGNLRLNGSRRGTQLIAAFSVG</sequence>
<keyword evidence="13" id="KW-1185">Reference proteome</keyword>
<dbReference type="SMART" id="SM00387">
    <property type="entry name" value="HATPase_c"/>
    <property type="match status" value="1"/>
</dbReference>
<dbReference type="InterPro" id="IPR001478">
    <property type="entry name" value="PDZ"/>
</dbReference>
<dbReference type="Gene3D" id="3.30.565.10">
    <property type="entry name" value="Histidine kinase-like ATPase, C-terminal domain"/>
    <property type="match status" value="1"/>
</dbReference>
<dbReference type="GO" id="GO:0000155">
    <property type="term" value="F:phosphorelay sensor kinase activity"/>
    <property type="evidence" value="ECO:0007669"/>
    <property type="project" value="InterPro"/>
</dbReference>
<evidence type="ECO:0000256" key="2">
    <source>
        <dbReference type="ARBA" id="ARBA00012438"/>
    </source>
</evidence>
<dbReference type="InterPro" id="IPR005467">
    <property type="entry name" value="His_kinase_dom"/>
</dbReference>
<organism evidence="12 13">
    <name type="scientific">Fertoeibacter niger</name>
    <dbReference type="NCBI Taxonomy" id="2656921"/>
    <lineage>
        <taxon>Bacteria</taxon>
        <taxon>Pseudomonadati</taxon>
        <taxon>Pseudomonadota</taxon>
        <taxon>Alphaproteobacteria</taxon>
        <taxon>Rhodobacterales</taxon>
        <taxon>Paracoccaceae</taxon>
        <taxon>Fertoeibacter</taxon>
    </lineage>
</organism>
<accession>A0A8X8GWZ4</accession>
<evidence type="ECO:0000256" key="5">
    <source>
        <dbReference type="ARBA" id="ARBA00022741"/>
    </source>
</evidence>
<dbReference type="SUPFAM" id="SSF50156">
    <property type="entry name" value="PDZ domain-like"/>
    <property type="match status" value="1"/>
</dbReference>
<comment type="caution">
    <text evidence="12">The sequence shown here is derived from an EMBL/GenBank/DDBJ whole genome shotgun (WGS) entry which is preliminary data.</text>
</comment>
<feature type="domain" description="Histidine kinase" evidence="11">
    <location>
        <begin position="512"/>
        <end position="713"/>
    </location>
</feature>
<feature type="transmembrane region" description="Helical" evidence="9">
    <location>
        <begin position="363"/>
        <end position="383"/>
    </location>
</feature>
<dbReference type="PROSITE" id="PS50106">
    <property type="entry name" value="PDZ"/>
    <property type="match status" value="1"/>
</dbReference>
<feature type="transmembrane region" description="Helical" evidence="9">
    <location>
        <begin position="143"/>
        <end position="163"/>
    </location>
</feature>
<evidence type="ECO:0000313" key="13">
    <source>
        <dbReference type="Proteomes" id="UP000484076"/>
    </source>
</evidence>
<dbReference type="PROSITE" id="PS50109">
    <property type="entry name" value="HIS_KIN"/>
    <property type="match status" value="1"/>
</dbReference>
<feature type="transmembrane region" description="Helical" evidence="9">
    <location>
        <begin position="170"/>
        <end position="192"/>
    </location>
</feature>
<reference evidence="12" key="1">
    <citation type="submission" date="2020-05" db="EMBL/GenBank/DDBJ databases">
        <title>Fertoebacter nigrum gen. nov., sp. nov., a new member of the family Rhodobacteraceae.</title>
        <authorList>
            <person name="Szuroczki S."/>
            <person name="Abbaszade G."/>
            <person name="Buni D."/>
            <person name="Schumann P."/>
            <person name="Toth E."/>
        </authorList>
    </citation>
    <scope>NUCLEOTIDE SEQUENCE</scope>
    <source>
        <strain evidence="12">RG-N-1a</strain>
    </source>
</reference>
<feature type="transmembrane region" description="Helical" evidence="9">
    <location>
        <begin position="296"/>
        <end position="318"/>
    </location>
</feature>
<dbReference type="SUPFAM" id="SSF55874">
    <property type="entry name" value="ATPase domain of HSP90 chaperone/DNA topoisomerase II/histidine kinase"/>
    <property type="match status" value="1"/>
</dbReference>
<evidence type="ECO:0000256" key="4">
    <source>
        <dbReference type="ARBA" id="ARBA00022679"/>
    </source>
</evidence>
<feature type="transmembrane region" description="Helical" evidence="9">
    <location>
        <begin position="330"/>
        <end position="351"/>
    </location>
</feature>
<evidence type="ECO:0000256" key="1">
    <source>
        <dbReference type="ARBA" id="ARBA00000085"/>
    </source>
</evidence>
<dbReference type="EMBL" id="WHUT02000010">
    <property type="protein sequence ID" value="NUB45843.1"/>
    <property type="molecule type" value="Genomic_DNA"/>
</dbReference>
<dbReference type="Gene3D" id="2.30.42.10">
    <property type="match status" value="1"/>
</dbReference>
<dbReference type="Proteomes" id="UP000484076">
    <property type="component" value="Unassembled WGS sequence"/>
</dbReference>
<evidence type="ECO:0000256" key="8">
    <source>
        <dbReference type="ARBA" id="ARBA00023012"/>
    </source>
</evidence>
<keyword evidence="5" id="KW-0547">Nucleotide-binding</keyword>
<evidence type="ECO:0000313" key="12">
    <source>
        <dbReference type="EMBL" id="NUB45843.1"/>
    </source>
</evidence>